<proteinExistence type="predicted"/>
<evidence type="ECO:0000256" key="1">
    <source>
        <dbReference type="SAM" id="MobiDB-lite"/>
    </source>
</evidence>
<gene>
    <name evidence="2" type="primary">ORF145872</name>
</gene>
<accession>A0A0B7AY92</accession>
<name>A0A0B7AY92_9EUPU</name>
<feature type="non-terminal residue" evidence="2">
    <location>
        <position position="1"/>
    </location>
</feature>
<sequence length="827" mass="91529">KKVKEYTKSAWERQAGMDAETVQRVREYQQKLLQTHEQRKKYLAGIRTDIENRRHELHASATYLPTLNMENNQVKQSVIENLKKSNGNVQTSTSVDHKMMTAKPDRACDVGISHGWMPAQSTITNSRSLSTHFQVPLQITEYEPHKESEEKMLRVTSENNFARIERNIDKNSGDKQTAIIKEKDKVRKSLSFEDAELSFSNSHVAWKDVLNDTDNTLCSQNLSEDSKLTSSEEERGSPTLPHARLEISDKSTSSATGNMPLNGSALLAQAQEKNLGFVHRQKELQNQLLDIQRQKEAIMQTYFAGQKALQQRQTTLMSKLATASVLSSEDNGGKQRAELRAKLADVRSQIDADARNVAISQDIGIRNIPSSLDHGQETKPSSVVDGARLAAVYSNTRESVNETRDTDGTTSRQSLGSGSTPGNISLDSYLAEISFHKIRSDDDNSLPSSAFQALVPGSSVPRNLSINQQPHSQTWASILSLSTSVRQEEESLGSLQQDIQEASMIGQQNQKYVDQFSFTDYQEQHEVPFNKEGSILDSDRSQMADTSVNMLDDHQQPYCTLPPLSTPLGLADHQPHELSTIMEVETPSSYSALNSVKKPITSAASTTSSSHTISSLSSHSIISDLPPKSSDIRVDVFMDLPYTFREGRAASLGPSGAIYSLSSGYNTTDLMSKAKIGLVPTTVDHRQIKAKRTLDFSDNLFATSMPMLVELTPLKKVEIQDLDGDGYQERGLENESMFSHNHNISDDSSFKISGYSDFLRIESLEGRDSKDTINISDTTVNKCDSFIGGVGGSSLAESGRECNNRDSITGMQCIVVCYSRLKNSIKV</sequence>
<dbReference type="EMBL" id="HACG01038166">
    <property type="protein sequence ID" value="CEK85031.1"/>
    <property type="molecule type" value="Transcribed_RNA"/>
</dbReference>
<feature type="region of interest" description="Disordered" evidence="1">
    <location>
        <begin position="395"/>
        <end position="421"/>
    </location>
</feature>
<dbReference type="AlphaFoldDB" id="A0A0B7AY92"/>
<feature type="compositionally biased region" description="Basic and acidic residues" evidence="1">
    <location>
        <begin position="224"/>
        <end position="236"/>
    </location>
</feature>
<reference evidence="2" key="1">
    <citation type="submission" date="2014-12" db="EMBL/GenBank/DDBJ databases">
        <title>Insight into the proteome of Arion vulgaris.</title>
        <authorList>
            <person name="Aradska J."/>
            <person name="Bulat T."/>
            <person name="Smidak R."/>
            <person name="Sarate P."/>
            <person name="Gangsoo J."/>
            <person name="Sialana F."/>
            <person name="Bilban M."/>
            <person name="Lubec G."/>
        </authorList>
    </citation>
    <scope>NUCLEOTIDE SEQUENCE</scope>
    <source>
        <tissue evidence="2">Skin</tissue>
    </source>
</reference>
<evidence type="ECO:0000313" key="2">
    <source>
        <dbReference type="EMBL" id="CEK85031.1"/>
    </source>
</evidence>
<organism evidence="2">
    <name type="scientific">Arion vulgaris</name>
    <dbReference type="NCBI Taxonomy" id="1028688"/>
    <lineage>
        <taxon>Eukaryota</taxon>
        <taxon>Metazoa</taxon>
        <taxon>Spiralia</taxon>
        <taxon>Lophotrochozoa</taxon>
        <taxon>Mollusca</taxon>
        <taxon>Gastropoda</taxon>
        <taxon>Heterobranchia</taxon>
        <taxon>Euthyneura</taxon>
        <taxon>Panpulmonata</taxon>
        <taxon>Eupulmonata</taxon>
        <taxon>Stylommatophora</taxon>
        <taxon>Helicina</taxon>
        <taxon>Arionoidea</taxon>
        <taxon>Arionidae</taxon>
        <taxon>Arion</taxon>
    </lineage>
</organism>
<feature type="compositionally biased region" description="Polar residues" evidence="1">
    <location>
        <begin position="408"/>
        <end position="421"/>
    </location>
</feature>
<feature type="compositionally biased region" description="Polar residues" evidence="1">
    <location>
        <begin position="250"/>
        <end position="260"/>
    </location>
</feature>
<feature type="region of interest" description="Disordered" evidence="1">
    <location>
        <begin position="221"/>
        <end position="260"/>
    </location>
</feature>
<protein>
    <submittedName>
        <fullName evidence="2">Uncharacterized protein</fullName>
    </submittedName>
</protein>